<dbReference type="InterPro" id="IPR008991">
    <property type="entry name" value="Translation_prot_SH3-like_sf"/>
</dbReference>
<comment type="similarity">
    <text evidence="1 4">Belongs to the universal ribosomal protein uL2 family.</text>
</comment>
<dbReference type="InterPro" id="IPR002171">
    <property type="entry name" value="Ribosomal_uL2"/>
</dbReference>
<evidence type="ECO:0000259" key="7">
    <source>
        <dbReference type="SMART" id="SM01383"/>
    </source>
</evidence>
<dbReference type="InterPro" id="IPR012340">
    <property type="entry name" value="NA-bd_OB-fold"/>
</dbReference>
<dbReference type="EMBL" id="BAABJX010000017">
    <property type="protein sequence ID" value="GAA4826645.1"/>
    <property type="molecule type" value="Genomic_DNA"/>
</dbReference>
<dbReference type="InterPro" id="IPR022669">
    <property type="entry name" value="Ribosomal_uL2_C"/>
</dbReference>
<dbReference type="GO" id="GO:0005840">
    <property type="term" value="C:ribosome"/>
    <property type="evidence" value="ECO:0007669"/>
    <property type="project" value="UniProtKB-KW"/>
</dbReference>
<accession>A0ABP9D3W8</accession>
<dbReference type="Pfam" id="PF03947">
    <property type="entry name" value="Ribosomal_L2_C"/>
    <property type="match status" value="1"/>
</dbReference>
<evidence type="ECO:0000313" key="8">
    <source>
        <dbReference type="EMBL" id="GAA4826645.1"/>
    </source>
</evidence>
<dbReference type="PANTHER" id="PTHR13691">
    <property type="entry name" value="RIBOSOMAL PROTEIN L2"/>
    <property type="match status" value="1"/>
</dbReference>
<dbReference type="PANTHER" id="PTHR13691:SF5">
    <property type="entry name" value="LARGE RIBOSOMAL SUBUNIT PROTEIN UL2M"/>
    <property type="match status" value="1"/>
</dbReference>
<dbReference type="InterPro" id="IPR022666">
    <property type="entry name" value="Ribosomal_uL2_RNA-bd_dom"/>
</dbReference>
<name>A0ABP9D3W8_9BACT</name>
<evidence type="ECO:0000313" key="9">
    <source>
        <dbReference type="Proteomes" id="UP001500298"/>
    </source>
</evidence>
<feature type="domain" description="Large ribosomal subunit protein uL2 C-terminal" evidence="6">
    <location>
        <begin position="124"/>
        <end position="251"/>
    </location>
</feature>
<dbReference type="RefSeq" id="WP_345369574.1">
    <property type="nucleotide sequence ID" value="NZ_BAABJX010000017.1"/>
</dbReference>
<dbReference type="PROSITE" id="PS00467">
    <property type="entry name" value="RIBOSOMAL_L2"/>
    <property type="match status" value="1"/>
</dbReference>
<comment type="subunit">
    <text evidence="4">Part of the 50S ribosomal subunit. Forms a bridge to the 30S subunit in the 70S ribosome.</text>
</comment>
<comment type="caution">
    <text evidence="8">The sequence shown here is derived from an EMBL/GenBank/DDBJ whole genome shotgun (WGS) entry which is preliminary data.</text>
</comment>
<keyword evidence="3 4" id="KW-0687">Ribonucleoprotein</keyword>
<dbReference type="SMART" id="SM01382">
    <property type="entry name" value="Ribosomal_L2_C"/>
    <property type="match status" value="1"/>
</dbReference>
<feature type="domain" description="Large ribosomal subunit protein uL2 RNA-binding" evidence="7">
    <location>
        <begin position="42"/>
        <end position="118"/>
    </location>
</feature>
<dbReference type="SUPFAM" id="SSF50249">
    <property type="entry name" value="Nucleic acid-binding proteins"/>
    <property type="match status" value="1"/>
</dbReference>
<sequence length="275" mass="29953">MAVKKLKPVTPGQRFRVAPTFEEITTDKPEKSLIAKHKKTGGRNNSGRRTARYIGGGHKRRYRIIDFIREKHGVKAEVLTIEYDPNRTARIALLQYEDGEKRYIVAPAGLAVGQTVVSGSGIAPEVGNTLPLAEIPVGTIIHNIELKPGKGAAMVRSAGAYAQLLGRTGKYAVIKLPSGETRMVLLTCSATIGTVSNADHSNVRLGKAGRNRWLGRRPRTRGVAMNPVDHPMGGGEGKSSGGHPRSRNGLYAKGQKTRKQNKYSDKMIISRRKSK</sequence>
<keyword evidence="4" id="KW-0694">RNA-binding</keyword>
<evidence type="ECO:0000256" key="3">
    <source>
        <dbReference type="ARBA" id="ARBA00023274"/>
    </source>
</evidence>
<organism evidence="8 9">
    <name type="scientific">Algivirga pacifica</name>
    <dbReference type="NCBI Taxonomy" id="1162670"/>
    <lineage>
        <taxon>Bacteria</taxon>
        <taxon>Pseudomonadati</taxon>
        <taxon>Bacteroidota</taxon>
        <taxon>Cytophagia</taxon>
        <taxon>Cytophagales</taxon>
        <taxon>Flammeovirgaceae</taxon>
        <taxon>Algivirga</taxon>
    </lineage>
</organism>
<dbReference type="InterPro" id="IPR022671">
    <property type="entry name" value="Ribosomal_uL2_CS"/>
</dbReference>
<evidence type="ECO:0000256" key="4">
    <source>
        <dbReference type="HAMAP-Rule" id="MF_01320"/>
    </source>
</evidence>
<dbReference type="Pfam" id="PF00181">
    <property type="entry name" value="Ribosomal_L2_N"/>
    <property type="match status" value="1"/>
</dbReference>
<reference evidence="9" key="1">
    <citation type="journal article" date="2019" name="Int. J. Syst. Evol. Microbiol.">
        <title>The Global Catalogue of Microorganisms (GCM) 10K type strain sequencing project: providing services to taxonomists for standard genome sequencing and annotation.</title>
        <authorList>
            <consortium name="The Broad Institute Genomics Platform"/>
            <consortium name="The Broad Institute Genome Sequencing Center for Infectious Disease"/>
            <person name="Wu L."/>
            <person name="Ma J."/>
        </authorList>
    </citation>
    <scope>NUCLEOTIDE SEQUENCE [LARGE SCALE GENOMIC DNA]</scope>
    <source>
        <strain evidence="9">JCM 18326</strain>
    </source>
</reference>
<keyword evidence="2 4" id="KW-0689">Ribosomal protein</keyword>
<comment type="function">
    <text evidence="4">One of the primary rRNA binding proteins. Required for association of the 30S and 50S subunits to form the 70S ribosome, for tRNA binding and peptide bond formation. It has been suggested to have peptidyltransferase activity; this is somewhat controversial. Makes several contacts with the 16S rRNA in the 70S ribosome.</text>
</comment>
<evidence type="ECO:0000256" key="1">
    <source>
        <dbReference type="ARBA" id="ARBA00005636"/>
    </source>
</evidence>
<dbReference type="PIRSF" id="PIRSF002158">
    <property type="entry name" value="Ribosomal_L2"/>
    <property type="match status" value="1"/>
</dbReference>
<dbReference type="Gene3D" id="2.40.50.140">
    <property type="entry name" value="Nucleic acid-binding proteins"/>
    <property type="match status" value="1"/>
</dbReference>
<dbReference type="Proteomes" id="UP001500298">
    <property type="component" value="Unassembled WGS sequence"/>
</dbReference>
<evidence type="ECO:0000259" key="6">
    <source>
        <dbReference type="SMART" id="SM01382"/>
    </source>
</evidence>
<dbReference type="InterPro" id="IPR014722">
    <property type="entry name" value="Rib_uL2_dom2"/>
</dbReference>
<dbReference type="SMART" id="SM01383">
    <property type="entry name" value="Ribosomal_L2"/>
    <property type="match status" value="1"/>
</dbReference>
<feature type="region of interest" description="Disordered" evidence="5">
    <location>
        <begin position="221"/>
        <end position="275"/>
    </location>
</feature>
<dbReference type="InterPro" id="IPR014726">
    <property type="entry name" value="Ribosomal_uL2_dom3"/>
</dbReference>
<evidence type="ECO:0000256" key="5">
    <source>
        <dbReference type="SAM" id="MobiDB-lite"/>
    </source>
</evidence>
<dbReference type="Gene3D" id="4.10.950.10">
    <property type="entry name" value="Ribosomal protein L2, domain 3"/>
    <property type="match status" value="1"/>
</dbReference>
<dbReference type="HAMAP" id="MF_01320_B">
    <property type="entry name" value="Ribosomal_uL2_B"/>
    <property type="match status" value="1"/>
</dbReference>
<keyword evidence="4" id="KW-0699">rRNA-binding</keyword>
<dbReference type="NCBIfam" id="TIGR01171">
    <property type="entry name" value="rplB_bact"/>
    <property type="match status" value="1"/>
</dbReference>
<gene>
    <name evidence="4 8" type="primary">rplB</name>
    <name evidence="8" type="ORF">GCM10023331_09120</name>
</gene>
<dbReference type="SUPFAM" id="SSF50104">
    <property type="entry name" value="Translation proteins SH3-like domain"/>
    <property type="match status" value="1"/>
</dbReference>
<evidence type="ECO:0000256" key="2">
    <source>
        <dbReference type="ARBA" id="ARBA00022980"/>
    </source>
</evidence>
<keyword evidence="9" id="KW-1185">Reference proteome</keyword>
<proteinExistence type="inferred from homology"/>
<dbReference type="InterPro" id="IPR005880">
    <property type="entry name" value="Ribosomal_uL2_bac/org-type"/>
</dbReference>
<protein>
    <recommendedName>
        <fullName evidence="4">Large ribosomal subunit protein uL2</fullName>
    </recommendedName>
</protein>
<dbReference type="Gene3D" id="2.30.30.30">
    <property type="match status" value="1"/>
</dbReference>